<proteinExistence type="predicted"/>
<dbReference type="EMBL" id="BDQD01000121">
    <property type="protein sequence ID" value="GBH22684.1"/>
    <property type="molecule type" value="Genomic_RNA"/>
</dbReference>
<evidence type="ECO:0000313" key="1">
    <source>
        <dbReference type="EMBL" id="GBH22684.1"/>
    </source>
</evidence>
<protein>
    <submittedName>
        <fullName evidence="1">Uncharacterized protein</fullName>
    </submittedName>
</protein>
<reference evidence="1" key="1">
    <citation type="submission" date="2017-04" db="EMBL/GenBank/DDBJ databases">
        <title>Unveiling RNA virosphere associated with marine microorganisms.</title>
        <authorList>
            <person name="Urayama S."/>
            <person name="Takaki Y."/>
            <person name="Nishi S."/>
            <person name="Yoshida Y."/>
            <person name="Deguchi S."/>
            <person name="Takai K."/>
            <person name="Nunoura T."/>
        </authorList>
    </citation>
    <scope>NUCLEOTIDE SEQUENCE</scope>
</reference>
<name>A0A2V0RBX4_9ZZZZ</name>
<comment type="caution">
    <text evidence="1">The sequence shown here is derived from an EMBL/GenBank/DDBJ whole genome shotgun (WGS) entry which is preliminary data.</text>
</comment>
<organism evidence="1">
    <name type="scientific">viral metagenome</name>
    <dbReference type="NCBI Taxonomy" id="1070528"/>
    <lineage>
        <taxon>unclassified sequences</taxon>
        <taxon>metagenomes</taxon>
        <taxon>organismal metagenomes</taxon>
    </lineage>
</organism>
<accession>A0A2V0RBX4</accession>
<sequence length="73" mass="7543">MVVAEVVAVTAGAGTIIRTMVATTVSMEDSRVMATTSVAVEAAEAMNNAGKEPVVKEAEETGGIKRIEYKSPS</sequence>
<dbReference type="AlphaFoldDB" id="A0A2V0RBX4"/>